<proteinExistence type="predicted"/>
<dbReference type="PANTHER" id="PTHR33988">
    <property type="entry name" value="ENDORIBONUCLEASE MAZF-RELATED"/>
    <property type="match status" value="1"/>
</dbReference>
<accession>A0ABX7BH67</accession>
<organism evidence="1 2">
    <name type="scientific">Skermanella cutis</name>
    <dbReference type="NCBI Taxonomy" id="2775420"/>
    <lineage>
        <taxon>Bacteria</taxon>
        <taxon>Pseudomonadati</taxon>
        <taxon>Pseudomonadota</taxon>
        <taxon>Alphaproteobacteria</taxon>
        <taxon>Rhodospirillales</taxon>
        <taxon>Azospirillaceae</taxon>
        <taxon>Skermanella</taxon>
    </lineage>
</organism>
<dbReference type="EMBL" id="CP067422">
    <property type="protein sequence ID" value="QQP93728.1"/>
    <property type="molecule type" value="Genomic_DNA"/>
</dbReference>
<dbReference type="PANTHER" id="PTHR33988:SF1">
    <property type="entry name" value="ENDORIBONUCLEASE MAZF7-RELATED"/>
    <property type="match status" value="1"/>
</dbReference>
<name>A0ABX7BH67_9PROT</name>
<evidence type="ECO:0000313" key="1">
    <source>
        <dbReference type="EMBL" id="QQP93728.1"/>
    </source>
</evidence>
<evidence type="ECO:0000313" key="2">
    <source>
        <dbReference type="Proteomes" id="UP000595197"/>
    </source>
</evidence>
<dbReference type="RefSeq" id="WP_201083504.1">
    <property type="nucleotide sequence ID" value="NZ_CP067422.1"/>
</dbReference>
<dbReference type="Gene3D" id="2.30.30.110">
    <property type="match status" value="1"/>
</dbReference>
<gene>
    <name evidence="1" type="ORF">IGS68_32465</name>
</gene>
<protein>
    <submittedName>
        <fullName evidence="1">Type II toxin-antitoxin system PemK/MazF family toxin</fullName>
    </submittedName>
</protein>
<dbReference type="SUPFAM" id="SSF50118">
    <property type="entry name" value="Cell growth inhibitor/plasmid maintenance toxic component"/>
    <property type="match status" value="1"/>
</dbReference>
<keyword evidence="1" id="KW-0614">Plasmid</keyword>
<dbReference type="InterPro" id="IPR011067">
    <property type="entry name" value="Plasmid_toxin/cell-grow_inhib"/>
</dbReference>
<sequence>MKRGDVVIVAASGDYGKPRPAVIIQTDALPSAHRSVMVCQMTSELADAPDFRVTVEPDGGNGLRSRSQVMADKPVTIRRERVGQRIGRLTPADIASLNVALAFVMGLAD</sequence>
<dbReference type="InterPro" id="IPR003477">
    <property type="entry name" value="PemK-like"/>
</dbReference>
<geneLocation type="plasmid" evidence="1 2">
    <name>pTT6-2</name>
</geneLocation>
<reference evidence="1" key="1">
    <citation type="submission" date="2021-02" db="EMBL/GenBank/DDBJ databases">
        <title>Skermanella TT6 skin isolate.</title>
        <authorList>
            <person name="Lee K."/>
            <person name="Ganzorig M."/>
        </authorList>
    </citation>
    <scope>NUCLEOTIDE SEQUENCE</scope>
    <source>
        <strain evidence="1">TT6</strain>
    </source>
</reference>
<dbReference type="Pfam" id="PF02452">
    <property type="entry name" value="PemK_toxin"/>
    <property type="match status" value="1"/>
</dbReference>
<dbReference type="Proteomes" id="UP000595197">
    <property type="component" value="Plasmid pTT6-2"/>
</dbReference>
<keyword evidence="2" id="KW-1185">Reference proteome</keyword>